<dbReference type="RefSeq" id="WP_005210403.1">
    <property type="nucleotide sequence ID" value="NZ_KB291607.1"/>
</dbReference>
<reference evidence="4 5" key="1">
    <citation type="submission" date="2012-05" db="EMBL/GenBank/DDBJ databases">
        <authorList>
            <person name="Weinstock G."/>
            <person name="Sodergren E."/>
            <person name="Lobos E.A."/>
            <person name="Fulton L."/>
            <person name="Fulton R."/>
            <person name="Courtney L."/>
            <person name="Fronick C."/>
            <person name="O'Laughlin M."/>
            <person name="Godfrey J."/>
            <person name="Wilson R.M."/>
            <person name="Miner T."/>
            <person name="Farmer C."/>
            <person name="Delehaunty K."/>
            <person name="Cordes M."/>
            <person name="Minx P."/>
            <person name="Tomlinson C."/>
            <person name="Chen J."/>
            <person name="Wollam A."/>
            <person name="Pepin K.H."/>
            <person name="Bhonagiri V."/>
            <person name="Zhang X."/>
            <person name="Suruliraj S."/>
            <person name="Warren W."/>
            <person name="Mitreva M."/>
            <person name="Mardis E.R."/>
            <person name="Wilson R.K."/>
        </authorList>
    </citation>
    <scope>NUCLEOTIDE SEQUENCE [LARGE SCALE GENOMIC DNA]</scope>
    <source>
        <strain evidence="4 5">DSM 1785</strain>
    </source>
</reference>
<dbReference type="PANTHER" id="PTHR22916:SF51">
    <property type="entry name" value="GLYCOSYLTRANSFERASE EPSH-RELATED"/>
    <property type="match status" value="1"/>
</dbReference>
<dbReference type="HOGENOM" id="CLU_025996_22_1_9"/>
<evidence type="ECO:0000256" key="1">
    <source>
        <dbReference type="ARBA" id="ARBA00022676"/>
    </source>
</evidence>
<keyword evidence="2 4" id="KW-0808">Transferase</keyword>
<dbReference type="PATRIC" id="fig|545697.3.peg.373"/>
<feature type="domain" description="Glycosyltransferase 2-like" evidence="3">
    <location>
        <begin position="10"/>
        <end position="137"/>
    </location>
</feature>
<dbReference type="OrthoDB" id="9807674at2"/>
<dbReference type="InterPro" id="IPR001173">
    <property type="entry name" value="Glyco_trans_2-like"/>
</dbReference>
<dbReference type="GO" id="GO:0016757">
    <property type="term" value="F:glycosyltransferase activity"/>
    <property type="evidence" value="ECO:0007669"/>
    <property type="project" value="UniProtKB-KW"/>
</dbReference>
<evidence type="ECO:0000259" key="3">
    <source>
        <dbReference type="Pfam" id="PF00535"/>
    </source>
</evidence>
<dbReference type="EMBL" id="AMEZ01000013">
    <property type="protein sequence ID" value="EKY29021.1"/>
    <property type="molecule type" value="Genomic_DNA"/>
</dbReference>
<proteinExistence type="predicted"/>
<evidence type="ECO:0000313" key="4">
    <source>
        <dbReference type="EMBL" id="EKY29021.1"/>
    </source>
</evidence>
<dbReference type="Gene3D" id="3.90.550.10">
    <property type="entry name" value="Spore Coat Polysaccharide Biosynthesis Protein SpsA, Chain A"/>
    <property type="match status" value="1"/>
</dbReference>
<protein>
    <submittedName>
        <fullName evidence="4">Glycosyltransferase, group 2 family protein</fullName>
    </submittedName>
</protein>
<dbReference type="Pfam" id="PF00535">
    <property type="entry name" value="Glycos_transf_2"/>
    <property type="match status" value="1"/>
</dbReference>
<evidence type="ECO:0000256" key="2">
    <source>
        <dbReference type="ARBA" id="ARBA00022679"/>
    </source>
</evidence>
<dbReference type="CDD" id="cd00761">
    <property type="entry name" value="Glyco_tranf_GTA_type"/>
    <property type="match status" value="1"/>
</dbReference>
<dbReference type="AlphaFoldDB" id="L1QM57"/>
<dbReference type="STRING" id="545697.HMPREF0216_00380"/>
<accession>L1QM57</accession>
<organism evidence="4 5">
    <name type="scientific">Clostridium celatum DSM 1785</name>
    <dbReference type="NCBI Taxonomy" id="545697"/>
    <lineage>
        <taxon>Bacteria</taxon>
        <taxon>Bacillati</taxon>
        <taxon>Bacillota</taxon>
        <taxon>Clostridia</taxon>
        <taxon>Eubacteriales</taxon>
        <taxon>Clostridiaceae</taxon>
        <taxon>Clostridium</taxon>
    </lineage>
</organism>
<keyword evidence="5" id="KW-1185">Reference proteome</keyword>
<dbReference type="InterPro" id="IPR029044">
    <property type="entry name" value="Nucleotide-diphossugar_trans"/>
</dbReference>
<comment type="caution">
    <text evidence="4">The sequence shown here is derived from an EMBL/GenBank/DDBJ whole genome shotgun (WGS) entry which is preliminary data.</text>
</comment>
<gene>
    <name evidence="4" type="ORF">HMPREF0216_00380</name>
</gene>
<sequence>MVFDSLPIISVIVPVYNVEKYLKRCVDSILNQEMKEIEVILVNDGSTDSSASICDEYVRRDSRIKVIHKKNSRVAAARNDGIRLASGKYISFIDSDDWIESNMYKSMYEKAEEFNVDFIMCDFSKKGVDKSYNVSQPISSGFYDKDRIKKKYSRV</sequence>
<evidence type="ECO:0000313" key="5">
    <source>
        <dbReference type="Proteomes" id="UP000010420"/>
    </source>
</evidence>
<name>L1QM57_9CLOT</name>
<dbReference type="Proteomes" id="UP000010420">
    <property type="component" value="Unassembled WGS sequence"/>
</dbReference>
<keyword evidence="1" id="KW-0328">Glycosyltransferase</keyword>
<dbReference type="PANTHER" id="PTHR22916">
    <property type="entry name" value="GLYCOSYLTRANSFERASE"/>
    <property type="match status" value="1"/>
</dbReference>
<dbReference type="SUPFAM" id="SSF53448">
    <property type="entry name" value="Nucleotide-diphospho-sugar transferases"/>
    <property type="match status" value="1"/>
</dbReference>
<dbReference type="eggNOG" id="COG1216">
    <property type="taxonomic scope" value="Bacteria"/>
</dbReference>